<feature type="transmembrane region" description="Helical" evidence="1">
    <location>
        <begin position="199"/>
        <end position="224"/>
    </location>
</feature>
<feature type="transmembrane region" description="Helical" evidence="1">
    <location>
        <begin position="267"/>
        <end position="287"/>
    </location>
</feature>
<dbReference type="InterPro" id="IPR036249">
    <property type="entry name" value="Thioredoxin-like_sf"/>
</dbReference>
<dbReference type="InterPro" id="IPR013766">
    <property type="entry name" value="Thioredoxin_domain"/>
</dbReference>
<feature type="transmembrane region" description="Helical" evidence="1">
    <location>
        <begin position="236"/>
        <end position="261"/>
    </location>
</feature>
<keyword evidence="1" id="KW-1133">Transmembrane helix</keyword>
<feature type="transmembrane region" description="Helical" evidence="1">
    <location>
        <begin position="367"/>
        <end position="391"/>
    </location>
</feature>
<organism evidence="4 5">
    <name type="scientific">Demequina sediminis</name>
    <dbReference type="NCBI Taxonomy" id="1930058"/>
    <lineage>
        <taxon>Bacteria</taxon>
        <taxon>Bacillati</taxon>
        <taxon>Actinomycetota</taxon>
        <taxon>Actinomycetes</taxon>
        <taxon>Micrococcales</taxon>
        <taxon>Demequinaceae</taxon>
        <taxon>Demequina</taxon>
    </lineage>
</organism>
<dbReference type="SUPFAM" id="SSF52833">
    <property type="entry name" value="Thioredoxin-like"/>
    <property type="match status" value="1"/>
</dbReference>
<protein>
    <recommendedName>
        <fullName evidence="3">Thioredoxin domain-containing protein</fullName>
    </recommendedName>
</protein>
<evidence type="ECO:0000313" key="4">
    <source>
        <dbReference type="EMBL" id="GAA5519981.1"/>
    </source>
</evidence>
<comment type="caution">
    <text evidence="4">The sequence shown here is derived from an EMBL/GenBank/DDBJ whole genome shotgun (WGS) entry which is preliminary data.</text>
</comment>
<dbReference type="RefSeq" id="WP_286215143.1">
    <property type="nucleotide sequence ID" value="NZ_AP027736.1"/>
</dbReference>
<keyword evidence="1" id="KW-0472">Membrane</keyword>
<evidence type="ECO:0000256" key="2">
    <source>
        <dbReference type="SAM" id="SignalP"/>
    </source>
</evidence>
<evidence type="ECO:0000256" key="1">
    <source>
        <dbReference type="SAM" id="Phobius"/>
    </source>
</evidence>
<dbReference type="Proteomes" id="UP001426770">
    <property type="component" value="Unassembled WGS sequence"/>
</dbReference>
<name>A0ABP9WJG5_9MICO</name>
<keyword evidence="5" id="KW-1185">Reference proteome</keyword>
<dbReference type="EMBL" id="BAABRR010000016">
    <property type="protein sequence ID" value="GAA5519981.1"/>
    <property type="molecule type" value="Genomic_DNA"/>
</dbReference>
<gene>
    <name evidence="4" type="ORF">Lsed01_02442</name>
</gene>
<keyword evidence="1" id="KW-0812">Transmembrane</keyword>
<dbReference type="CDD" id="cd01659">
    <property type="entry name" value="TRX_superfamily"/>
    <property type="match status" value="1"/>
</dbReference>
<evidence type="ECO:0000313" key="5">
    <source>
        <dbReference type="Proteomes" id="UP001426770"/>
    </source>
</evidence>
<feature type="chain" id="PRO_5046144434" description="Thioredoxin domain-containing protein" evidence="2">
    <location>
        <begin position="31"/>
        <end position="484"/>
    </location>
</feature>
<feature type="domain" description="Thioredoxin" evidence="3">
    <location>
        <begin position="24"/>
        <end position="154"/>
    </location>
</feature>
<proteinExistence type="predicted"/>
<feature type="transmembrane region" description="Helical" evidence="1">
    <location>
        <begin position="403"/>
        <end position="421"/>
    </location>
</feature>
<accession>A0ABP9WJG5</accession>
<dbReference type="Gene3D" id="3.40.30.10">
    <property type="entry name" value="Glutaredoxin"/>
    <property type="match status" value="1"/>
</dbReference>
<keyword evidence="2" id="KW-0732">Signal</keyword>
<sequence length="484" mass="50872">MHAAARLPRLLVLGSAVLGGLLLVSAPAQATSWTAAPATVAGTATTDVADPTEASSLPEADLVLFWGDGCPNCAEEKEWLERVASQYPDLEIVQLEVWNDAANRDLFARVGEEMDFEAGSVPTTIVGERIWIGWTDPISQDLAAALAQVDRGEAPRPGVYGTAGAGTCSQEEGICTVEDDGTLIEVPLVGDVSLGDKSLLVSTLIIGFVDGINPCSLWVISVLLTIVLRTNNRRRVIAIGTTFLTVTAAMYALYMAAFYSALTVVGFLGWIQVVVALVAGVFGIVSVKDYFAFKKGLSFTISDSAKPGIYRRMREAAGKKALLPALGATVVLAVGVSLLETPCTAGFPVLWTGLLQANDVGPAQTGLLFVAYMIPFLLDELIVFGIAVATMRATKMQDKHGELLKLIAGVTMLVLAAVMVIDPTLMENPVAALLLFVGAFALAGAIHVVTVRVRRSRGLDDATHGTADEVAAGAAEVTGERDGS</sequence>
<feature type="signal peptide" evidence="2">
    <location>
        <begin position="1"/>
        <end position="30"/>
    </location>
</feature>
<feature type="transmembrane region" description="Helical" evidence="1">
    <location>
        <begin position="321"/>
        <end position="347"/>
    </location>
</feature>
<dbReference type="PROSITE" id="PS51352">
    <property type="entry name" value="THIOREDOXIN_2"/>
    <property type="match status" value="1"/>
</dbReference>
<reference evidence="4 5" key="1">
    <citation type="submission" date="2024-02" db="EMBL/GenBank/DDBJ databases">
        <title>Lysinimicrobium sediminis NBRC 112286.</title>
        <authorList>
            <person name="Ichikawa N."/>
            <person name="Katano-Makiyama Y."/>
            <person name="Hidaka K."/>
        </authorList>
    </citation>
    <scope>NUCLEOTIDE SEQUENCE [LARGE SCALE GENOMIC DNA]</scope>
    <source>
        <strain evidence="4 5">NBRC 112286</strain>
    </source>
</reference>
<evidence type="ECO:0000259" key="3">
    <source>
        <dbReference type="PROSITE" id="PS51352"/>
    </source>
</evidence>
<feature type="transmembrane region" description="Helical" evidence="1">
    <location>
        <begin position="433"/>
        <end position="451"/>
    </location>
</feature>